<dbReference type="PANTHER" id="PTHR46880">
    <property type="entry name" value="RAS-ASSOCIATING DOMAIN-CONTAINING PROTEIN"/>
    <property type="match status" value="1"/>
</dbReference>
<gene>
    <name evidence="2" type="ORF">NP493_1988g00023</name>
</gene>
<organism evidence="2 3">
    <name type="scientific">Ridgeia piscesae</name>
    <name type="common">Tubeworm</name>
    <dbReference type="NCBI Taxonomy" id="27915"/>
    <lineage>
        <taxon>Eukaryota</taxon>
        <taxon>Metazoa</taxon>
        <taxon>Spiralia</taxon>
        <taxon>Lophotrochozoa</taxon>
        <taxon>Annelida</taxon>
        <taxon>Polychaeta</taxon>
        <taxon>Sedentaria</taxon>
        <taxon>Canalipalpata</taxon>
        <taxon>Sabellida</taxon>
        <taxon>Siboglinidae</taxon>
        <taxon>Ridgeia</taxon>
    </lineage>
</organism>
<feature type="region of interest" description="Disordered" evidence="1">
    <location>
        <begin position="1"/>
        <end position="24"/>
    </location>
</feature>
<sequence length="154" mass="17650">MKQRLSELQSTGPETTSEVDDDGDTDVVFARNRNAHALAKSRRPFSDFPWLCDLDEKKGLDIGPTYRNSRQAQVFMSYIAQHLCNELSERLKSTPFLSIICDGTQDQVFMEQEIVFVRSAKRGKTSVDFIRECGEGGRYRHLQRPARLHDQGRP</sequence>
<comment type="caution">
    <text evidence="2">The sequence shown here is derived from an EMBL/GenBank/DDBJ whole genome shotgun (WGS) entry which is preliminary data.</text>
</comment>
<dbReference type="AlphaFoldDB" id="A0AAD9N4B2"/>
<feature type="compositionally biased region" description="Polar residues" evidence="1">
    <location>
        <begin position="1"/>
        <end position="16"/>
    </location>
</feature>
<evidence type="ECO:0008006" key="4">
    <source>
        <dbReference type="Google" id="ProtNLM"/>
    </source>
</evidence>
<evidence type="ECO:0000256" key="1">
    <source>
        <dbReference type="SAM" id="MobiDB-lite"/>
    </source>
</evidence>
<accession>A0AAD9N4B2</accession>
<reference evidence="2" key="1">
    <citation type="journal article" date="2023" name="Mol. Biol. Evol.">
        <title>Third-Generation Sequencing Reveals the Adaptive Role of the Epigenome in Three Deep-Sea Polychaetes.</title>
        <authorList>
            <person name="Perez M."/>
            <person name="Aroh O."/>
            <person name="Sun Y."/>
            <person name="Lan Y."/>
            <person name="Juniper S.K."/>
            <person name="Young C.R."/>
            <person name="Angers B."/>
            <person name="Qian P.Y."/>
        </authorList>
    </citation>
    <scope>NUCLEOTIDE SEQUENCE</scope>
    <source>
        <strain evidence="2">R07B-5</strain>
    </source>
</reference>
<dbReference type="EMBL" id="JAODUO010001988">
    <property type="protein sequence ID" value="KAK2156220.1"/>
    <property type="molecule type" value="Genomic_DNA"/>
</dbReference>
<evidence type="ECO:0000313" key="3">
    <source>
        <dbReference type="Proteomes" id="UP001209878"/>
    </source>
</evidence>
<protein>
    <recommendedName>
        <fullName evidence="4">DUF4371 domain-containing protein</fullName>
    </recommendedName>
</protein>
<dbReference type="Proteomes" id="UP001209878">
    <property type="component" value="Unassembled WGS sequence"/>
</dbReference>
<name>A0AAD9N4B2_RIDPI</name>
<proteinExistence type="predicted"/>
<evidence type="ECO:0000313" key="2">
    <source>
        <dbReference type="EMBL" id="KAK2156220.1"/>
    </source>
</evidence>
<keyword evidence="3" id="KW-1185">Reference proteome</keyword>
<dbReference type="PANTHER" id="PTHR46880:SF9">
    <property type="entry name" value="ZINC FINGER PROTEIN 862"/>
    <property type="match status" value="1"/>
</dbReference>